<comment type="caution">
    <text evidence="2">The sequence shown here is derived from an EMBL/GenBank/DDBJ whole genome shotgun (WGS) entry which is preliminary data.</text>
</comment>
<sequence length="83" mass="9152">QGAGPHGRDDRLDDAEGTCQARADHRQAQDPHRQGLGDHRPGGQQAAQDAPRNVHRHEEDQEDGRLEGHDGDARQGRDGRRHG</sequence>
<organism evidence="2">
    <name type="scientific">Tanacetum cinerariifolium</name>
    <name type="common">Dalmatian daisy</name>
    <name type="synonym">Chrysanthemum cinerariifolium</name>
    <dbReference type="NCBI Taxonomy" id="118510"/>
    <lineage>
        <taxon>Eukaryota</taxon>
        <taxon>Viridiplantae</taxon>
        <taxon>Streptophyta</taxon>
        <taxon>Embryophyta</taxon>
        <taxon>Tracheophyta</taxon>
        <taxon>Spermatophyta</taxon>
        <taxon>Magnoliopsida</taxon>
        <taxon>eudicotyledons</taxon>
        <taxon>Gunneridae</taxon>
        <taxon>Pentapetalae</taxon>
        <taxon>asterids</taxon>
        <taxon>campanulids</taxon>
        <taxon>Asterales</taxon>
        <taxon>Asteraceae</taxon>
        <taxon>Asteroideae</taxon>
        <taxon>Anthemideae</taxon>
        <taxon>Anthemidinae</taxon>
        <taxon>Tanacetum</taxon>
    </lineage>
</organism>
<protein>
    <submittedName>
        <fullName evidence="2">Uncharacterized protein</fullName>
    </submittedName>
</protein>
<dbReference type="AlphaFoldDB" id="A0A699XN18"/>
<feature type="region of interest" description="Disordered" evidence="1">
    <location>
        <begin position="1"/>
        <end position="83"/>
    </location>
</feature>
<name>A0A699XN18_TANCI</name>
<feature type="non-terminal residue" evidence="2">
    <location>
        <position position="83"/>
    </location>
</feature>
<dbReference type="EMBL" id="BKCJ011865496">
    <property type="protein sequence ID" value="GFD59478.1"/>
    <property type="molecule type" value="Genomic_DNA"/>
</dbReference>
<feature type="compositionally biased region" description="Basic and acidic residues" evidence="1">
    <location>
        <begin position="1"/>
        <end position="11"/>
    </location>
</feature>
<evidence type="ECO:0000256" key="1">
    <source>
        <dbReference type="SAM" id="MobiDB-lite"/>
    </source>
</evidence>
<accession>A0A699XN18</accession>
<feature type="compositionally biased region" description="Basic and acidic residues" evidence="1">
    <location>
        <begin position="56"/>
        <end position="83"/>
    </location>
</feature>
<gene>
    <name evidence="2" type="ORF">Tci_931447</name>
</gene>
<feature type="compositionally biased region" description="Basic and acidic residues" evidence="1">
    <location>
        <begin position="22"/>
        <end position="41"/>
    </location>
</feature>
<feature type="non-terminal residue" evidence="2">
    <location>
        <position position="1"/>
    </location>
</feature>
<evidence type="ECO:0000313" key="2">
    <source>
        <dbReference type="EMBL" id="GFD59478.1"/>
    </source>
</evidence>
<reference evidence="2" key="1">
    <citation type="journal article" date="2019" name="Sci. Rep.">
        <title>Draft genome of Tanacetum cinerariifolium, the natural source of mosquito coil.</title>
        <authorList>
            <person name="Yamashiro T."/>
            <person name="Shiraishi A."/>
            <person name="Satake H."/>
            <person name="Nakayama K."/>
        </authorList>
    </citation>
    <scope>NUCLEOTIDE SEQUENCE</scope>
</reference>
<proteinExistence type="predicted"/>